<sequence>MSVFNKLMRAGEGKILRKLHRIADQVNSIEEDFLNLSDAELRALTDEYKQRYADGESLDDLMPEAFATVREAAKRVLGQRHYDVQLMGGAALHLGYVAEMRTGEGKTLVGTLPAYLNALSGKGVHLITVNDYLAERDSEWMGRVHKFLGLEVGCILANMTPAQRREMYNRDITYGTNNEFGFDYLRDNMAWSKDELVQRGHNFAIVDEVDSILVDEARTPLIISGPADQATKWYGDFAKLVTRLTKGEAANPQKGIEETGDYEVDEKKRTVGIHESGVSKVEDWLGIDNLYESVNTPLVGYLNNAIKAKELFKKDKDYVVMDGEVMIVDEHTGRILAGRRYNEGMHQAIEAKEGVDIKDENQTLATITLQNFFRLYERHDQNGKKIPGLSGMTGTAMTEAAEFHQIYKLGVVPIPTNRALARIDQSDLIYRTEVAKFAAVVEDIAEKHEKGQPILVGTTSVEKSEYLSQQLAKRGVPHEVLNAKQHDREASIVAQAGRKGAVTVATNMAGRGTDIKLGGNPDDLAEAELRQLGLDPVENAEEWAAALPAALEKAEAAVKAEFEEVKELGGLYVLGTERHESRRIDNQLRGRSGRQGDPGESRFYLSLGDDLMRLFKAAMVERVMAMANVPDDVPIENKMVTRAIASAQSQVEQQNFETRKNVLKYDEVLNRQREVIYGERRRVLEGEDLHEQVKHFMADTIEAYIQAETVEGFAEEWDLDRLWSAFKQLYPVKVTVEELEEAAGDRAGITADFIAESITDDIYAQYEAREEELGSDIMRELERRVVLSVLDRKWREHLYEMDYLQEGIGLRAMAQKDPLVEYQREGFDMFNAMMEGIKEESVGYLFNLEVQVEQQVEEVPVEDAQEPTSLRKAPQEAVPAGQRPEIHAKGLDAPQRPDRLHFSAPTVDGEGGVVEGDFTSTDTPARSESDGLTRAERRKAQKNGGNGGRRRKK</sequence>
<comment type="caution">
    <text evidence="18">The sequence shown here is derived from an EMBL/GenBank/DDBJ whole genome shotgun (WGS) entry which is preliminary data.</text>
</comment>
<evidence type="ECO:0000256" key="3">
    <source>
        <dbReference type="ARBA" id="ARBA00022448"/>
    </source>
</evidence>
<dbReference type="InterPro" id="IPR036670">
    <property type="entry name" value="SecA_X-link_sf"/>
</dbReference>
<dbReference type="PRINTS" id="PR00906">
    <property type="entry name" value="SECA"/>
</dbReference>
<evidence type="ECO:0000259" key="15">
    <source>
        <dbReference type="PROSITE" id="PS51192"/>
    </source>
</evidence>
<evidence type="ECO:0000256" key="12">
    <source>
        <dbReference type="HAMAP-Rule" id="MF_01382"/>
    </source>
</evidence>
<dbReference type="PROSITE" id="PS51196">
    <property type="entry name" value="SECA_MOTOR_DEAD"/>
    <property type="match status" value="1"/>
</dbReference>
<evidence type="ECO:0000313" key="18">
    <source>
        <dbReference type="EMBL" id="KOG88605.1"/>
    </source>
</evidence>
<dbReference type="PROSITE" id="PS01312">
    <property type="entry name" value="SECA"/>
    <property type="match status" value="1"/>
</dbReference>
<dbReference type="NCBIfam" id="NF009538">
    <property type="entry name" value="PRK12904.1"/>
    <property type="match status" value="1"/>
</dbReference>
<keyword evidence="9 12" id="KW-1278">Translocase</keyword>
<keyword evidence="3 12" id="KW-0813">Transport</keyword>
<dbReference type="InterPro" id="IPR011130">
    <property type="entry name" value="SecA_preprotein_X-link_dom"/>
</dbReference>
<dbReference type="InterPro" id="IPR027417">
    <property type="entry name" value="P-loop_NTPase"/>
</dbReference>
<evidence type="ECO:0000256" key="6">
    <source>
        <dbReference type="ARBA" id="ARBA00022741"/>
    </source>
</evidence>
<dbReference type="EMBL" id="LGUT01001611">
    <property type="protein sequence ID" value="KOG88605.1"/>
    <property type="molecule type" value="Genomic_DNA"/>
</dbReference>
<gene>
    <name evidence="12" type="primary">secA</name>
    <name evidence="18" type="ORF">ADK38_18890</name>
</gene>
<dbReference type="Proteomes" id="UP000037020">
    <property type="component" value="Unassembled WGS sequence"/>
</dbReference>
<feature type="compositionally biased region" description="Basic and acidic residues" evidence="14">
    <location>
        <begin position="925"/>
        <end position="935"/>
    </location>
</feature>
<evidence type="ECO:0000256" key="1">
    <source>
        <dbReference type="ARBA" id="ARBA00004170"/>
    </source>
</evidence>
<feature type="compositionally biased region" description="Basic and acidic residues" evidence="14">
    <location>
        <begin position="884"/>
        <end position="901"/>
    </location>
</feature>
<dbReference type="InterPro" id="IPR014018">
    <property type="entry name" value="SecA_motor_DEAD"/>
</dbReference>
<evidence type="ECO:0000256" key="14">
    <source>
        <dbReference type="SAM" id="MobiDB-lite"/>
    </source>
</evidence>
<dbReference type="SMART" id="SM00958">
    <property type="entry name" value="SecA_PP_bind"/>
    <property type="match status" value="1"/>
</dbReference>
<dbReference type="InterPro" id="IPR001650">
    <property type="entry name" value="Helicase_C-like"/>
</dbReference>
<evidence type="ECO:0000256" key="11">
    <source>
        <dbReference type="ARBA" id="ARBA00023136"/>
    </source>
</evidence>
<keyword evidence="8 12" id="KW-0653">Protein transport</keyword>
<feature type="binding site" evidence="12">
    <location>
        <position position="514"/>
    </location>
    <ligand>
        <name>ATP</name>
        <dbReference type="ChEBI" id="CHEBI:30616"/>
    </ligand>
</feature>
<comment type="subcellular location">
    <subcellularLocation>
        <location evidence="12">Cell membrane</location>
        <topology evidence="12">Peripheral membrane protein</topology>
        <orientation evidence="12">Cytoplasmic side</orientation>
    </subcellularLocation>
    <subcellularLocation>
        <location evidence="12">Cytoplasm</location>
    </subcellularLocation>
    <subcellularLocation>
        <location evidence="1">Membrane</location>
        <topology evidence="1">Peripheral membrane protein</topology>
    </subcellularLocation>
    <text evidence="12">Distribution is 50-50.</text>
</comment>
<evidence type="ECO:0000256" key="8">
    <source>
        <dbReference type="ARBA" id="ARBA00022927"/>
    </source>
</evidence>
<dbReference type="SUPFAM" id="SSF81767">
    <property type="entry name" value="Pre-protein crosslinking domain of SecA"/>
    <property type="match status" value="1"/>
</dbReference>
<dbReference type="SMART" id="SM00957">
    <property type="entry name" value="SecA_DEAD"/>
    <property type="match status" value="1"/>
</dbReference>
<keyword evidence="19" id="KW-1185">Reference proteome</keyword>
<dbReference type="SUPFAM" id="SSF81886">
    <property type="entry name" value="Helical scaffold and wing domains of SecA"/>
    <property type="match status" value="1"/>
</dbReference>
<evidence type="ECO:0000256" key="13">
    <source>
        <dbReference type="RuleBase" id="RU003874"/>
    </source>
</evidence>
<feature type="domain" description="Helicase C-terminal" evidence="16">
    <location>
        <begin position="440"/>
        <end position="641"/>
    </location>
</feature>
<dbReference type="InterPro" id="IPR044722">
    <property type="entry name" value="SecA_SF2_C"/>
</dbReference>
<dbReference type="InterPro" id="IPR011115">
    <property type="entry name" value="SecA_DEAD"/>
</dbReference>
<dbReference type="InterPro" id="IPR020937">
    <property type="entry name" value="SecA_CS"/>
</dbReference>
<evidence type="ECO:0000259" key="17">
    <source>
        <dbReference type="PROSITE" id="PS51196"/>
    </source>
</evidence>
<dbReference type="PANTHER" id="PTHR30612:SF0">
    <property type="entry name" value="CHLOROPLAST PROTEIN-TRANSPORTING ATPASE"/>
    <property type="match status" value="1"/>
</dbReference>
<keyword evidence="7 12" id="KW-0067">ATP-binding</keyword>
<dbReference type="Pfam" id="PF07517">
    <property type="entry name" value="SecA_DEAD"/>
    <property type="match status" value="1"/>
</dbReference>
<dbReference type="PANTHER" id="PTHR30612">
    <property type="entry name" value="SECA INNER MEMBRANE COMPONENT OF SEC PROTEIN SECRETION SYSTEM"/>
    <property type="match status" value="1"/>
</dbReference>
<evidence type="ECO:0000256" key="5">
    <source>
        <dbReference type="ARBA" id="ARBA00022490"/>
    </source>
</evidence>
<organism evidence="18 19">
    <name type="scientific">Streptomyces varsoviensis</name>
    <dbReference type="NCBI Taxonomy" id="67373"/>
    <lineage>
        <taxon>Bacteria</taxon>
        <taxon>Bacillati</taxon>
        <taxon>Actinomycetota</taxon>
        <taxon>Actinomycetes</taxon>
        <taxon>Kitasatosporales</taxon>
        <taxon>Streptomycetaceae</taxon>
        <taxon>Streptomyces</taxon>
    </lineage>
</organism>
<feature type="region of interest" description="Disordered" evidence="14">
    <location>
        <begin position="858"/>
        <end position="953"/>
    </location>
</feature>
<comment type="catalytic activity">
    <reaction evidence="12">
        <text>ATP + H2O + cellular proteinSide 1 = ADP + phosphate + cellular proteinSide 2.</text>
        <dbReference type="EC" id="7.4.2.8"/>
    </reaction>
</comment>
<accession>A0ABR5J5C1</accession>
<keyword evidence="6 12" id="KW-0547">Nucleotide-binding</keyword>
<keyword evidence="11 12" id="KW-0472">Membrane</keyword>
<dbReference type="PROSITE" id="PS51194">
    <property type="entry name" value="HELICASE_CTER"/>
    <property type="match status" value="1"/>
</dbReference>
<dbReference type="Gene3D" id="3.90.1440.10">
    <property type="entry name" value="SecA, preprotein cross-linking domain"/>
    <property type="match status" value="1"/>
</dbReference>
<proteinExistence type="inferred from homology"/>
<feature type="domain" description="Helicase ATP-binding" evidence="15">
    <location>
        <begin position="87"/>
        <end position="232"/>
    </location>
</feature>
<dbReference type="Pfam" id="PF21090">
    <property type="entry name" value="P-loop_SecA"/>
    <property type="match status" value="1"/>
</dbReference>
<dbReference type="InterPro" id="IPR000185">
    <property type="entry name" value="SecA"/>
</dbReference>
<evidence type="ECO:0000256" key="7">
    <source>
        <dbReference type="ARBA" id="ARBA00022840"/>
    </source>
</evidence>
<dbReference type="InterPro" id="IPR036266">
    <property type="entry name" value="SecA_Wing/Scaffold_sf"/>
</dbReference>
<keyword evidence="4 12" id="KW-1003">Cell membrane</keyword>
<dbReference type="RefSeq" id="WP_030874956.1">
    <property type="nucleotide sequence ID" value="NZ_JBIRHZ010000001.1"/>
</dbReference>
<dbReference type="InterPro" id="IPR014001">
    <property type="entry name" value="Helicase_ATP-bd"/>
</dbReference>
<evidence type="ECO:0000256" key="2">
    <source>
        <dbReference type="ARBA" id="ARBA00007650"/>
    </source>
</evidence>
<evidence type="ECO:0000256" key="10">
    <source>
        <dbReference type="ARBA" id="ARBA00023010"/>
    </source>
</evidence>
<feature type="domain" description="SecA family profile" evidence="17">
    <location>
        <begin position="1"/>
        <end position="636"/>
    </location>
</feature>
<dbReference type="EC" id="7.4.2.8" evidence="12"/>
<dbReference type="CDD" id="cd18803">
    <property type="entry name" value="SF2_C_secA"/>
    <property type="match status" value="1"/>
</dbReference>
<dbReference type="HAMAP" id="MF_01382">
    <property type="entry name" value="SecA"/>
    <property type="match status" value="1"/>
</dbReference>
<dbReference type="Pfam" id="PF07516">
    <property type="entry name" value="SecA_SW"/>
    <property type="match status" value="1"/>
</dbReference>
<evidence type="ECO:0000256" key="9">
    <source>
        <dbReference type="ARBA" id="ARBA00022967"/>
    </source>
</evidence>
<evidence type="ECO:0000313" key="19">
    <source>
        <dbReference type="Proteomes" id="UP000037020"/>
    </source>
</evidence>
<feature type="binding site" evidence="12">
    <location>
        <position position="85"/>
    </location>
    <ligand>
        <name>ATP</name>
        <dbReference type="ChEBI" id="CHEBI:30616"/>
    </ligand>
</feature>
<comment type="function">
    <text evidence="12">Part of the Sec protein translocase complex. Interacts with the SecYEG preprotein conducting channel. Has a central role in coupling the hydrolysis of ATP to the transfer of proteins into and across the cell membrane, serving as an ATP-driven molecular motor driving the stepwise translocation of polypeptide chains across the membrane.</text>
</comment>
<evidence type="ECO:0000256" key="4">
    <source>
        <dbReference type="ARBA" id="ARBA00022475"/>
    </source>
</evidence>
<dbReference type="SUPFAM" id="SSF52540">
    <property type="entry name" value="P-loop containing nucleoside triphosphate hydrolases"/>
    <property type="match status" value="2"/>
</dbReference>
<dbReference type="Gene3D" id="1.10.3060.10">
    <property type="entry name" value="Helical scaffold and wing domains of SecA"/>
    <property type="match status" value="1"/>
</dbReference>
<comment type="similarity">
    <text evidence="2 12 13">Belongs to the SecA family.</text>
</comment>
<feature type="binding site" evidence="12">
    <location>
        <begin position="103"/>
        <end position="107"/>
    </location>
    <ligand>
        <name>ATP</name>
        <dbReference type="ChEBI" id="CHEBI:30616"/>
    </ligand>
</feature>
<dbReference type="InterPro" id="IPR011116">
    <property type="entry name" value="SecA_Wing/Scaffold"/>
</dbReference>
<dbReference type="Gene3D" id="3.40.50.300">
    <property type="entry name" value="P-loop containing nucleotide triphosphate hydrolases"/>
    <property type="match status" value="2"/>
</dbReference>
<reference evidence="18 19" key="1">
    <citation type="submission" date="2015-07" db="EMBL/GenBank/DDBJ databases">
        <authorList>
            <person name="Ju K.-S."/>
            <person name="Doroghazi J.R."/>
            <person name="Metcalf W.W."/>
        </authorList>
    </citation>
    <scope>NUCLEOTIDE SEQUENCE [LARGE SCALE GENOMIC DNA]</scope>
    <source>
        <strain evidence="18 19">NRRL B-3589</strain>
    </source>
</reference>
<comment type="subunit">
    <text evidence="12">Monomer and homodimer. Part of the essential Sec protein translocation apparatus which comprises SecA, SecYEG and auxiliary proteins SecDF. Other proteins may also be involved.</text>
</comment>
<protein>
    <recommendedName>
        <fullName evidence="12 13">Protein translocase subunit SecA</fullName>
        <ecNumber evidence="12">7.4.2.8</ecNumber>
    </recommendedName>
</protein>
<name>A0ABR5J5C1_9ACTN</name>
<keyword evidence="5 12" id="KW-0963">Cytoplasm</keyword>
<dbReference type="Pfam" id="PF01043">
    <property type="entry name" value="SecA_PP_bind"/>
    <property type="match status" value="1"/>
</dbReference>
<keyword evidence="10 12" id="KW-0811">Translocation</keyword>
<dbReference type="CDD" id="cd17928">
    <property type="entry name" value="DEXDc_SecA"/>
    <property type="match status" value="1"/>
</dbReference>
<dbReference type="NCBIfam" id="TIGR00963">
    <property type="entry name" value="secA"/>
    <property type="match status" value="1"/>
</dbReference>
<dbReference type="PROSITE" id="PS51192">
    <property type="entry name" value="HELICASE_ATP_BIND_1"/>
    <property type="match status" value="1"/>
</dbReference>
<evidence type="ECO:0000259" key="16">
    <source>
        <dbReference type="PROSITE" id="PS51194"/>
    </source>
</evidence>